<accession>X1LP75</accession>
<name>X1LP75_9ZZZZ</name>
<reference evidence="2" key="1">
    <citation type="journal article" date="2014" name="Front. Microbiol.">
        <title>High frequency of phylogenetically diverse reductive dehalogenase-homologous genes in deep subseafloor sedimentary metagenomes.</title>
        <authorList>
            <person name="Kawai M."/>
            <person name="Futagami T."/>
            <person name="Toyoda A."/>
            <person name="Takaki Y."/>
            <person name="Nishi S."/>
            <person name="Hori S."/>
            <person name="Arai W."/>
            <person name="Tsubouchi T."/>
            <person name="Morono Y."/>
            <person name="Uchiyama I."/>
            <person name="Ito T."/>
            <person name="Fujiyama A."/>
            <person name="Inagaki F."/>
            <person name="Takami H."/>
        </authorList>
    </citation>
    <scope>NUCLEOTIDE SEQUENCE</scope>
    <source>
        <strain evidence="2">Expedition CK06-06</strain>
    </source>
</reference>
<keyword evidence="1" id="KW-0812">Transmembrane</keyword>
<feature type="non-terminal residue" evidence="2">
    <location>
        <position position="103"/>
    </location>
</feature>
<keyword evidence="1" id="KW-0472">Membrane</keyword>
<evidence type="ECO:0008006" key="3">
    <source>
        <dbReference type="Google" id="ProtNLM"/>
    </source>
</evidence>
<keyword evidence="1" id="KW-1133">Transmembrane helix</keyword>
<feature type="transmembrane region" description="Helical" evidence="1">
    <location>
        <begin position="31"/>
        <end position="52"/>
    </location>
</feature>
<dbReference type="AlphaFoldDB" id="X1LP75"/>
<gene>
    <name evidence="2" type="ORF">S06H3_21235</name>
</gene>
<proteinExistence type="predicted"/>
<sequence>MYGVDLAMDLADIFEDEVVTSQELRSLSSTMVSMVTGAIEPILVFGLLGMVIGMVTKLVSPNPGTGKYLGARSVSEPTGTCYEDAWRFLIKEEEGELVHGSVA</sequence>
<organism evidence="2">
    <name type="scientific">marine sediment metagenome</name>
    <dbReference type="NCBI Taxonomy" id="412755"/>
    <lineage>
        <taxon>unclassified sequences</taxon>
        <taxon>metagenomes</taxon>
        <taxon>ecological metagenomes</taxon>
    </lineage>
</organism>
<comment type="caution">
    <text evidence="2">The sequence shown here is derived from an EMBL/GenBank/DDBJ whole genome shotgun (WGS) entry which is preliminary data.</text>
</comment>
<evidence type="ECO:0000313" key="2">
    <source>
        <dbReference type="EMBL" id="GAI04195.1"/>
    </source>
</evidence>
<protein>
    <recommendedName>
        <fullName evidence="3">MotA/TolQ/ExbB proton channel domain-containing protein</fullName>
    </recommendedName>
</protein>
<dbReference type="EMBL" id="BARV01011125">
    <property type="protein sequence ID" value="GAI04195.1"/>
    <property type="molecule type" value="Genomic_DNA"/>
</dbReference>
<evidence type="ECO:0000256" key="1">
    <source>
        <dbReference type="SAM" id="Phobius"/>
    </source>
</evidence>